<proteinExistence type="predicted"/>
<dbReference type="Pfam" id="PF22515">
    <property type="entry name" value="DUF6996"/>
    <property type="match status" value="1"/>
</dbReference>
<evidence type="ECO:0000259" key="1">
    <source>
        <dbReference type="Pfam" id="PF22515"/>
    </source>
</evidence>
<dbReference type="Pfam" id="PF22518">
    <property type="entry name" value="DUF6997"/>
    <property type="match status" value="1"/>
</dbReference>
<keyword evidence="5" id="KW-1185">Reference proteome</keyword>
<name>A0ABS1HMB4_9BACT</name>
<feature type="domain" description="DUF7226" evidence="3">
    <location>
        <begin position="285"/>
        <end position="424"/>
    </location>
</feature>
<sequence length="427" mass="49866">MSNASKNDVAWQELFEQYNIAKIVNETGCFEITSATINKLREARLMTKFDYASQLPAIFKQYHLSILPNSRGGYIISDFETFQKFENNNSEIIEIEFPAQIESINYNNITSESTAINCAYLSGILSDFLGKQKLYQTINGRMSSSEFSFNIQTSKQNLIIDVKNAQIEIDAGFESNDSIILIEAKNNLSDDFLIRQLYYPYRLWRNKSRKDIRSVFLTYSDGVFHCREFDFDDPNNYNSIRQINEKKYAISNQKLDVKALNKLMQRTPTIAEPPIPFPQADSFERIINLCELLNSKESLSRNAVTENYDFNIRQTNYYTDACRYLGLVEKQNQNQQIEYQLTSMGQQLFKMTLAQRKMAFIEQVLKHQAFKACLQLYFEKGEKPSKDEVVEIMKRSELYNVNSESTYYRRASTISHWLNWILFQISL</sequence>
<reference evidence="4 5" key="1">
    <citation type="submission" date="2021-01" db="EMBL/GenBank/DDBJ databases">
        <title>Carboxyliciviraga sp.nov., isolated from coastal sediments.</title>
        <authorList>
            <person name="Lu D."/>
            <person name="Zhang T."/>
        </authorList>
    </citation>
    <scope>NUCLEOTIDE SEQUENCE [LARGE SCALE GENOMIC DNA]</scope>
    <source>
        <strain evidence="4 5">N1Y132</strain>
    </source>
</reference>
<evidence type="ECO:0008006" key="6">
    <source>
        <dbReference type="Google" id="ProtNLM"/>
    </source>
</evidence>
<protein>
    <recommendedName>
        <fullName evidence="6">Transcriptional regulator</fullName>
    </recommendedName>
</protein>
<evidence type="ECO:0000313" key="5">
    <source>
        <dbReference type="Proteomes" id="UP000605676"/>
    </source>
</evidence>
<evidence type="ECO:0000259" key="3">
    <source>
        <dbReference type="Pfam" id="PF23871"/>
    </source>
</evidence>
<feature type="domain" description="DUF6996" evidence="1">
    <location>
        <begin position="8"/>
        <end position="76"/>
    </location>
</feature>
<dbReference type="InterPro" id="IPR054265">
    <property type="entry name" value="DUF6996"/>
</dbReference>
<evidence type="ECO:0000259" key="2">
    <source>
        <dbReference type="Pfam" id="PF22518"/>
    </source>
</evidence>
<dbReference type="Pfam" id="PF23871">
    <property type="entry name" value="DUF7226"/>
    <property type="match status" value="1"/>
</dbReference>
<dbReference type="Proteomes" id="UP000605676">
    <property type="component" value="Unassembled WGS sequence"/>
</dbReference>
<dbReference type="InterPro" id="IPR055650">
    <property type="entry name" value="DUF7226"/>
</dbReference>
<evidence type="ECO:0000313" key="4">
    <source>
        <dbReference type="EMBL" id="MBK3518595.1"/>
    </source>
</evidence>
<feature type="domain" description="DUF6997" evidence="2">
    <location>
        <begin position="78"/>
        <end position="248"/>
    </location>
</feature>
<dbReference type="RefSeq" id="WP_200465822.1">
    <property type="nucleotide sequence ID" value="NZ_JAENRR010000037.1"/>
</dbReference>
<dbReference type="InterPro" id="IPR054266">
    <property type="entry name" value="DUF6997"/>
</dbReference>
<gene>
    <name evidence="4" type="ORF">JIV24_14715</name>
</gene>
<organism evidence="4 5">
    <name type="scientific">Carboxylicivirga marina</name>
    <dbReference type="NCBI Taxonomy" id="2800988"/>
    <lineage>
        <taxon>Bacteria</taxon>
        <taxon>Pseudomonadati</taxon>
        <taxon>Bacteroidota</taxon>
        <taxon>Bacteroidia</taxon>
        <taxon>Marinilabiliales</taxon>
        <taxon>Marinilabiliaceae</taxon>
        <taxon>Carboxylicivirga</taxon>
    </lineage>
</organism>
<comment type="caution">
    <text evidence="4">The sequence shown here is derived from an EMBL/GenBank/DDBJ whole genome shotgun (WGS) entry which is preliminary data.</text>
</comment>
<dbReference type="EMBL" id="JAENRR010000037">
    <property type="protein sequence ID" value="MBK3518595.1"/>
    <property type="molecule type" value="Genomic_DNA"/>
</dbReference>
<accession>A0ABS1HMB4</accession>